<feature type="chain" id="PRO_5018975917" evidence="1">
    <location>
        <begin position="33"/>
        <end position="248"/>
    </location>
</feature>
<accession>A0A426VB92</accession>
<dbReference type="GO" id="GO:0006974">
    <property type="term" value="P:DNA damage response"/>
    <property type="evidence" value="ECO:0007669"/>
    <property type="project" value="TreeGrafter"/>
</dbReference>
<comment type="caution">
    <text evidence="2">The sequence shown here is derived from an EMBL/GenBank/DDBJ whole genome shotgun (WGS) entry which is preliminary data.</text>
</comment>
<evidence type="ECO:0000313" key="3">
    <source>
        <dbReference type="Proteomes" id="UP000269265"/>
    </source>
</evidence>
<keyword evidence="1" id="KW-0732">Signal</keyword>
<keyword evidence="3" id="KW-1185">Reference proteome</keyword>
<dbReference type="Gene3D" id="3.30.110.170">
    <property type="entry name" value="Protein of unknown function (DUF541), domain 1"/>
    <property type="match status" value="1"/>
</dbReference>
<dbReference type="PANTHER" id="PTHR34387">
    <property type="entry name" value="SLR1258 PROTEIN"/>
    <property type="match status" value="1"/>
</dbReference>
<dbReference type="PROSITE" id="PS51318">
    <property type="entry name" value="TAT"/>
    <property type="match status" value="1"/>
</dbReference>
<organism evidence="2 3">
    <name type="scientific">Aquabacterium soli</name>
    <dbReference type="NCBI Taxonomy" id="2493092"/>
    <lineage>
        <taxon>Bacteria</taxon>
        <taxon>Pseudomonadati</taxon>
        <taxon>Pseudomonadota</taxon>
        <taxon>Betaproteobacteria</taxon>
        <taxon>Burkholderiales</taxon>
        <taxon>Aquabacterium</taxon>
    </lineage>
</organism>
<reference evidence="2 3" key="1">
    <citation type="submission" date="2018-12" db="EMBL/GenBank/DDBJ databases">
        <title>The whole draft genome of Aquabacterium sp. SJQ9.</title>
        <authorList>
            <person name="Sun L."/>
            <person name="Gao X."/>
            <person name="Chen W."/>
            <person name="Huang K."/>
        </authorList>
    </citation>
    <scope>NUCLEOTIDE SEQUENCE [LARGE SCALE GENOMIC DNA]</scope>
    <source>
        <strain evidence="2 3">SJQ9</strain>
    </source>
</reference>
<dbReference type="PANTHER" id="PTHR34387:SF1">
    <property type="entry name" value="PERIPLASMIC IMMUNOGENIC PROTEIN"/>
    <property type="match status" value="1"/>
</dbReference>
<dbReference type="Pfam" id="PF04402">
    <property type="entry name" value="SIMPL"/>
    <property type="match status" value="1"/>
</dbReference>
<gene>
    <name evidence="2" type="ORF">EIP75_11590</name>
</gene>
<evidence type="ECO:0000256" key="1">
    <source>
        <dbReference type="SAM" id="SignalP"/>
    </source>
</evidence>
<dbReference type="AlphaFoldDB" id="A0A426VB92"/>
<dbReference type="OrthoDB" id="7062395at2"/>
<dbReference type="EMBL" id="RSED01000008">
    <property type="protein sequence ID" value="RRS04209.1"/>
    <property type="molecule type" value="Genomic_DNA"/>
</dbReference>
<evidence type="ECO:0000313" key="2">
    <source>
        <dbReference type="EMBL" id="RRS04209.1"/>
    </source>
</evidence>
<name>A0A426VB92_9BURK</name>
<dbReference type="InterPro" id="IPR006311">
    <property type="entry name" value="TAT_signal"/>
</dbReference>
<protein>
    <submittedName>
        <fullName evidence="2">DUF541 domain-containing protein</fullName>
    </submittedName>
</protein>
<sequence length="248" mass="26236">MTSSPARRTAFAAASLALLLGASALMATQAQAQNVTAERRNAVSFTATATQELTQDLLSVTLQANKEGAQAAEVQTALKQQLDAALAEARKAVQPNGALEVRTGSFSIHPRYTNQGKTNGWQGQAQLVIEGTDMARISQVVGRLNQLNVVNVRYDLSRALRQQYEAQVTAQAIATYRAKAVELAKAFGYTNYTLGEVTVQTGEGFEGRPVPMMMKAARAEAADSAPLPVEPGKGTVTSTVSGVVILSP</sequence>
<feature type="signal peptide" evidence="1">
    <location>
        <begin position="1"/>
        <end position="32"/>
    </location>
</feature>
<dbReference type="InterPro" id="IPR007497">
    <property type="entry name" value="SIMPL/DUF541"/>
</dbReference>
<dbReference type="InterPro" id="IPR052022">
    <property type="entry name" value="26kDa_periplasmic_antigen"/>
</dbReference>
<proteinExistence type="predicted"/>
<dbReference type="Gene3D" id="3.30.70.2970">
    <property type="entry name" value="Protein of unknown function (DUF541), domain 2"/>
    <property type="match status" value="1"/>
</dbReference>
<dbReference type="Proteomes" id="UP000269265">
    <property type="component" value="Unassembled WGS sequence"/>
</dbReference>